<dbReference type="PROSITE" id="PS51455">
    <property type="entry name" value="PIPK"/>
    <property type="match status" value="1"/>
</dbReference>
<evidence type="ECO:0000313" key="4">
    <source>
        <dbReference type="EMBL" id="RLO00374.1"/>
    </source>
</evidence>
<dbReference type="InterPro" id="IPR023610">
    <property type="entry name" value="PInositol-4/5-P-5/4-kinase"/>
</dbReference>
<dbReference type="AlphaFoldDB" id="A0A9X8DN10"/>
<keyword evidence="1" id="KW-0418">Kinase</keyword>
<dbReference type="GO" id="GO:0005886">
    <property type="term" value="C:plasma membrane"/>
    <property type="evidence" value="ECO:0007669"/>
    <property type="project" value="TreeGrafter"/>
</dbReference>
<protein>
    <recommendedName>
        <fullName evidence="3">PIPK domain-containing protein</fullName>
    </recommendedName>
</protein>
<evidence type="ECO:0000256" key="2">
    <source>
        <dbReference type="SAM" id="MobiDB-lite"/>
    </source>
</evidence>
<feature type="compositionally biased region" description="Low complexity" evidence="2">
    <location>
        <begin position="239"/>
        <end position="251"/>
    </location>
</feature>
<dbReference type="GO" id="GO:0005524">
    <property type="term" value="F:ATP binding"/>
    <property type="evidence" value="ECO:0007669"/>
    <property type="project" value="UniProtKB-UniRule"/>
</dbReference>
<gene>
    <name evidence="4" type="ORF">DYB28_006023</name>
</gene>
<accession>A0A9X8DN10</accession>
<dbReference type="PANTHER" id="PTHR23086">
    <property type="entry name" value="PHOSPHATIDYLINOSITOL-4-PHOSPHATE 5-KINASE"/>
    <property type="match status" value="1"/>
</dbReference>
<dbReference type="SMART" id="SM00330">
    <property type="entry name" value="PIPKc"/>
    <property type="match status" value="1"/>
</dbReference>
<proteinExistence type="predicted"/>
<dbReference type="PANTHER" id="PTHR23086:SF8">
    <property type="entry name" value="PHOSPHATIDYLINOSITOL 5-PHOSPHATE 4-KINASE, ISOFORM A"/>
    <property type="match status" value="1"/>
</dbReference>
<comment type="caution">
    <text evidence="4">The sequence shown here is derived from an EMBL/GenBank/DDBJ whole genome shotgun (WGS) entry which is preliminary data.</text>
</comment>
<feature type="region of interest" description="Disordered" evidence="2">
    <location>
        <begin position="409"/>
        <end position="435"/>
    </location>
</feature>
<dbReference type="Proteomes" id="UP000275652">
    <property type="component" value="Unassembled WGS sequence"/>
</dbReference>
<dbReference type="Gene3D" id="3.30.800.10">
    <property type="entry name" value="Phosphatidylinositol Phosphate Kinase II Beta"/>
    <property type="match status" value="1"/>
</dbReference>
<feature type="region of interest" description="Disordered" evidence="2">
    <location>
        <begin position="484"/>
        <end position="511"/>
    </location>
</feature>
<evidence type="ECO:0000256" key="1">
    <source>
        <dbReference type="PROSITE-ProRule" id="PRU00781"/>
    </source>
</evidence>
<dbReference type="Gene3D" id="3.30.810.10">
    <property type="entry name" value="2-Layer Sandwich"/>
    <property type="match status" value="1"/>
</dbReference>
<reference evidence="4 5" key="1">
    <citation type="journal article" date="2018" name="J. Invertebr. Pathol.">
        <title>New genotyping method for the causative agent of crayfish plague (Aphanomyces astaci) based on whole genome data.</title>
        <authorList>
            <person name="Minardi D."/>
            <person name="Studholme D.J."/>
            <person name="van der Giezen M."/>
            <person name="Pretto T."/>
            <person name="Oidtmann B."/>
        </authorList>
    </citation>
    <scope>NUCLEOTIDE SEQUENCE [LARGE SCALE GENOMIC DNA]</scope>
    <source>
        <strain evidence="4 5">KB13</strain>
    </source>
</reference>
<keyword evidence="1" id="KW-0067">ATP-binding</keyword>
<dbReference type="EMBL" id="QUTI01040681">
    <property type="protein sequence ID" value="RLO00374.1"/>
    <property type="molecule type" value="Genomic_DNA"/>
</dbReference>
<sequence length="511" mass="55988">MGICESISSAVEWIPEGPSAYAVRSLELVGRHESHKALFHEFEAASFAVVRSLSGITADALGLSMRVHTQERFSEGKSGAFLYYTGDQKFIVKTCTEAEQGYLMQILPSYIAHLQMYPNSFLSRYVGCYELVVYDQTIRYENPHVLGVRKVCKYCGKEFVVGMTQEVCAMNPSRKQGHVQDICGKDLNWGARQISLHEDLADAIADQLATDSEYLRSINSIDYSLIVGLHTTPIPPPSSTSSPCLSSLSSPHLVQDTAPPSHDPYDLTLLGLQKKKPPPPLPTYTNSHVYSPTTTTTTPAPLPPSSASTGGVYHPITSTKAASNHQHLQSSSPVGGPPPPPLANSSHHHNECVVYMGIIDILTPWSVRKQMEHWVRVYLQCLDRLGISCVDPKYYAQRFRDRVINTVIRGGSAPPPLDDQYSSSTTPNQPFQQLPPNQLNLKLLTSQGPTGDIIGGGYVTSGRSTTTLVASDFTGSHFVWEHQRPSSSKSNLSSFPSLHSTQSQGPPPPMR</sequence>
<dbReference type="GO" id="GO:0016308">
    <property type="term" value="F:1-phosphatidylinositol-4-phosphate 5-kinase activity"/>
    <property type="evidence" value="ECO:0007669"/>
    <property type="project" value="TreeGrafter"/>
</dbReference>
<dbReference type="InterPro" id="IPR027484">
    <property type="entry name" value="PInositol-4-P-5-kinase_N"/>
</dbReference>
<keyword evidence="1" id="KW-0808">Transferase</keyword>
<feature type="compositionally biased region" description="Low complexity" evidence="2">
    <location>
        <begin position="486"/>
        <end position="500"/>
    </location>
</feature>
<feature type="region of interest" description="Disordered" evidence="2">
    <location>
        <begin position="236"/>
        <end position="346"/>
    </location>
</feature>
<name>A0A9X8DN10_APHAT</name>
<organism evidence="4 5">
    <name type="scientific">Aphanomyces astaci</name>
    <name type="common">Crayfish plague agent</name>
    <dbReference type="NCBI Taxonomy" id="112090"/>
    <lineage>
        <taxon>Eukaryota</taxon>
        <taxon>Sar</taxon>
        <taxon>Stramenopiles</taxon>
        <taxon>Oomycota</taxon>
        <taxon>Saprolegniomycetes</taxon>
        <taxon>Saprolegniales</taxon>
        <taxon>Verrucalvaceae</taxon>
        <taxon>Aphanomyces</taxon>
    </lineage>
</organism>
<keyword evidence="1" id="KW-0547">Nucleotide-binding</keyword>
<feature type="compositionally biased region" description="Low complexity" evidence="2">
    <location>
        <begin position="291"/>
        <end position="309"/>
    </location>
</feature>
<dbReference type="InterPro" id="IPR027483">
    <property type="entry name" value="PInositol-4-P-4/5-kinase_C_sf"/>
</dbReference>
<dbReference type="SUPFAM" id="SSF56104">
    <property type="entry name" value="SAICAR synthase-like"/>
    <property type="match status" value="1"/>
</dbReference>
<evidence type="ECO:0000313" key="5">
    <source>
        <dbReference type="Proteomes" id="UP000275652"/>
    </source>
</evidence>
<dbReference type="Pfam" id="PF01504">
    <property type="entry name" value="PIP5K"/>
    <property type="match status" value="1"/>
</dbReference>
<dbReference type="CDD" id="cd00139">
    <property type="entry name" value="PIPKc"/>
    <property type="match status" value="1"/>
</dbReference>
<dbReference type="GO" id="GO:0046854">
    <property type="term" value="P:phosphatidylinositol phosphate biosynthetic process"/>
    <property type="evidence" value="ECO:0007669"/>
    <property type="project" value="TreeGrafter"/>
</dbReference>
<feature type="compositionally biased region" description="Polar residues" evidence="2">
    <location>
        <begin position="316"/>
        <end position="329"/>
    </location>
</feature>
<evidence type="ECO:0000259" key="3">
    <source>
        <dbReference type="PROSITE" id="PS51455"/>
    </source>
</evidence>
<dbReference type="InterPro" id="IPR002498">
    <property type="entry name" value="PInositol-4-P-4/5-kinase_core"/>
</dbReference>
<feature type="domain" description="PIPK" evidence="3">
    <location>
        <begin position="1"/>
        <end position="407"/>
    </location>
</feature>